<evidence type="ECO:0000313" key="13">
    <source>
        <dbReference type="Proteomes" id="UP000266389"/>
    </source>
</evidence>
<dbReference type="InterPro" id="IPR014729">
    <property type="entry name" value="Rossmann-like_a/b/a_fold"/>
</dbReference>
<comment type="caution">
    <text evidence="12">The sequence shown here is derived from an EMBL/GenBank/DDBJ whole genome shotgun (WGS) entry which is preliminary data.</text>
</comment>
<proteinExistence type="inferred from homology"/>
<evidence type="ECO:0000256" key="8">
    <source>
        <dbReference type="PIRSR" id="PIRSR001589-1"/>
    </source>
</evidence>
<keyword evidence="8" id="KW-0061">Asparagine biosynthesis</keyword>
<feature type="domain" description="Glutamine amidotransferase type-2" evidence="11">
    <location>
        <begin position="2"/>
        <end position="223"/>
    </location>
</feature>
<feature type="active site" description="For GATase activity" evidence="8">
    <location>
        <position position="2"/>
    </location>
</feature>
<dbReference type="EC" id="6.3.5.4" evidence="3"/>
<keyword evidence="8" id="KW-0028">Amino-acid biosynthesis</keyword>
<dbReference type="SUPFAM" id="SSF56235">
    <property type="entry name" value="N-terminal nucleophile aminohydrolases (Ntn hydrolases)"/>
    <property type="match status" value="1"/>
</dbReference>
<dbReference type="InterPro" id="IPR006426">
    <property type="entry name" value="Asn_synth_AEB"/>
</dbReference>
<dbReference type="GO" id="GO:0004066">
    <property type="term" value="F:asparagine synthase (glutamine-hydrolyzing) activity"/>
    <property type="evidence" value="ECO:0007669"/>
    <property type="project" value="UniProtKB-EC"/>
</dbReference>
<feature type="binding site" evidence="9">
    <location>
        <position position="304"/>
    </location>
    <ligand>
        <name>ATP</name>
        <dbReference type="ChEBI" id="CHEBI:30616"/>
    </ligand>
</feature>
<gene>
    <name evidence="12" type="primary">asnB</name>
    <name evidence="12" type="ORF">D0433_12530</name>
</gene>
<dbReference type="EMBL" id="PHFL01000070">
    <property type="protein sequence ID" value="RFM23092.1"/>
    <property type="molecule type" value="Genomic_DNA"/>
</dbReference>
<organism evidence="12 13">
    <name type="scientific">Candidatus Thermochlorobacter aerophilus</name>
    <dbReference type="NCBI Taxonomy" id="1868324"/>
    <lineage>
        <taxon>Bacteria</taxon>
        <taxon>Pseudomonadati</taxon>
        <taxon>Chlorobiota</taxon>
        <taxon>Chlorobiia</taxon>
        <taxon>Chlorobiales</taxon>
        <taxon>Candidatus Thermochlorobacteriaceae</taxon>
        <taxon>Candidatus Thermochlorobacter</taxon>
    </lineage>
</organism>
<evidence type="ECO:0000256" key="9">
    <source>
        <dbReference type="PIRSR" id="PIRSR001589-2"/>
    </source>
</evidence>
<keyword evidence="12" id="KW-0436">Ligase</keyword>
<dbReference type="PANTHER" id="PTHR43284:SF1">
    <property type="entry name" value="ASPARAGINE SYNTHETASE"/>
    <property type="match status" value="1"/>
</dbReference>
<dbReference type="CDD" id="cd00712">
    <property type="entry name" value="AsnB"/>
    <property type="match status" value="1"/>
</dbReference>
<evidence type="ECO:0000256" key="6">
    <source>
        <dbReference type="ARBA" id="ARBA00022962"/>
    </source>
</evidence>
<dbReference type="SUPFAM" id="SSF52402">
    <property type="entry name" value="Adenine nucleotide alpha hydrolases-like"/>
    <property type="match status" value="1"/>
</dbReference>
<comment type="catalytic activity">
    <reaction evidence="7">
        <text>L-aspartate + L-glutamine + ATP + H2O = L-asparagine + L-glutamate + AMP + diphosphate + H(+)</text>
        <dbReference type="Rhea" id="RHEA:12228"/>
        <dbReference type="ChEBI" id="CHEBI:15377"/>
        <dbReference type="ChEBI" id="CHEBI:15378"/>
        <dbReference type="ChEBI" id="CHEBI:29985"/>
        <dbReference type="ChEBI" id="CHEBI:29991"/>
        <dbReference type="ChEBI" id="CHEBI:30616"/>
        <dbReference type="ChEBI" id="CHEBI:33019"/>
        <dbReference type="ChEBI" id="CHEBI:58048"/>
        <dbReference type="ChEBI" id="CHEBI:58359"/>
        <dbReference type="ChEBI" id="CHEBI:456215"/>
        <dbReference type="EC" id="6.3.5.4"/>
    </reaction>
</comment>
<dbReference type="PROSITE" id="PS51278">
    <property type="entry name" value="GATASE_TYPE_2"/>
    <property type="match status" value="1"/>
</dbReference>
<dbReference type="InterPro" id="IPR051786">
    <property type="entry name" value="ASN_synthetase/amidase"/>
</dbReference>
<evidence type="ECO:0000313" key="12">
    <source>
        <dbReference type="EMBL" id="RFM23092.1"/>
    </source>
</evidence>
<dbReference type="AlphaFoldDB" id="A0A395LWV7"/>
<evidence type="ECO:0000256" key="3">
    <source>
        <dbReference type="ARBA" id="ARBA00012737"/>
    </source>
</evidence>
<dbReference type="PANTHER" id="PTHR43284">
    <property type="entry name" value="ASPARAGINE SYNTHETASE (GLUTAMINE-HYDROLYZING)"/>
    <property type="match status" value="1"/>
</dbReference>
<dbReference type="NCBIfam" id="TIGR01536">
    <property type="entry name" value="asn_synth_AEB"/>
    <property type="match status" value="1"/>
</dbReference>
<dbReference type="GO" id="GO:0006529">
    <property type="term" value="P:asparagine biosynthetic process"/>
    <property type="evidence" value="ECO:0007669"/>
    <property type="project" value="UniProtKB-KW"/>
</dbReference>
<evidence type="ECO:0000259" key="11">
    <source>
        <dbReference type="PROSITE" id="PS51278"/>
    </source>
</evidence>
<sequence length="653" mass="75447">MCGIAGIFNYGNSPTLISEPVLRAMTAEIAHRGPDDDGIYISPDRKIGFGFRRLAIIDLSPAGHQPMSNRLNSKHPDGDIWIVFNGEIYNHRELRAELEQKGYRYQGRSDTETILYAYQEWGIECIKKFYGMFGMAIWDARKEELYLIRDRIGIKPVYYTFQHGALFFASEIKALLKHPSISKALNLQGLSDYLSLLTTLPGETMFKGIFKLEAGHYARIDKHGELQKVKYWDLTHETESFPQEKFYIESFCIDNIRRLLRDSIRLRMMSDVPFGVLLSGGIDSSMNVALMSELMSRPVETFTVGFKDLEKYNELQYARQIAKEFQTNHHEILLTEQDAIDFLPKMVWHQDEPNADPVCVPLYFVSKLARESGTIVVQVGEGSDEEFSGYVHYLREWRYYHYCYSLLPDALKHLLYYAVRKVKGDTLPTEYARRASENDVPFYGGAVSFTEEMKKSLLTDSFRRKVHSSGRLAERCFADLKRLLPDARSEEYLRKMIYAEFKGRLAELLLMRVDKMSMAVSVEARVPFLDHRLVEFAFRIPQQLKIKHGEPKYILKKAAEGILPHNIIYRKKQGFAAPSSEWLRNGKLSQIAEARILGSGLMNKYLFSKKYIKHLFEAHRGGKRGYGAQLWTLLVLAEWYAQHFENASLKPED</sequence>
<keyword evidence="4 9" id="KW-0547">Nucleotide-binding</keyword>
<dbReference type="Pfam" id="PF13537">
    <property type="entry name" value="GATase_7"/>
    <property type="match status" value="1"/>
</dbReference>
<reference evidence="12 13" key="1">
    <citation type="journal article" date="2011" name="ISME J.">
        <title>Community ecology of hot spring cyanobacterial mats: predominant populations and their functional potential.</title>
        <authorList>
            <person name="Klatt C.G."/>
            <person name="Wood J.M."/>
            <person name="Rusch D.B."/>
            <person name="Bateson M.M."/>
            <person name="Hamamura N."/>
            <person name="Heidelberg J.F."/>
            <person name="Grossman A.R."/>
            <person name="Bhaya D."/>
            <person name="Cohan F.M."/>
            <person name="Kuhl M."/>
            <person name="Bryant D.A."/>
            <person name="Ward D.M."/>
        </authorList>
    </citation>
    <scope>NUCLEOTIDE SEQUENCE [LARGE SCALE GENOMIC DNA]</scope>
    <source>
        <strain evidence="12">OS</strain>
    </source>
</reference>
<dbReference type="CDD" id="cd01991">
    <property type="entry name" value="Asn_synthase_B_C"/>
    <property type="match status" value="1"/>
</dbReference>
<accession>A0A395LWV7</accession>
<keyword evidence="5 9" id="KW-0067">ATP-binding</keyword>
<feature type="binding site" evidence="9">
    <location>
        <position position="277"/>
    </location>
    <ligand>
        <name>ATP</name>
        <dbReference type="ChEBI" id="CHEBI:30616"/>
    </ligand>
</feature>
<dbReference type="GO" id="GO:0005829">
    <property type="term" value="C:cytosol"/>
    <property type="evidence" value="ECO:0007669"/>
    <property type="project" value="TreeGrafter"/>
</dbReference>
<dbReference type="PIRSF" id="PIRSF001589">
    <property type="entry name" value="Asn_synthetase_glu-h"/>
    <property type="match status" value="1"/>
</dbReference>
<dbReference type="Proteomes" id="UP000266389">
    <property type="component" value="Unassembled WGS sequence"/>
</dbReference>
<evidence type="ECO:0000256" key="5">
    <source>
        <dbReference type="ARBA" id="ARBA00022840"/>
    </source>
</evidence>
<feature type="site" description="Important for beta-aspartyl-AMP intermediate formation" evidence="10">
    <location>
        <position position="381"/>
    </location>
</feature>
<dbReference type="InterPro" id="IPR017932">
    <property type="entry name" value="GATase_2_dom"/>
</dbReference>
<evidence type="ECO:0000256" key="1">
    <source>
        <dbReference type="ARBA" id="ARBA00005187"/>
    </source>
</evidence>
<name>A0A395LWV7_9BACT</name>
<evidence type="ECO:0000256" key="7">
    <source>
        <dbReference type="ARBA" id="ARBA00048741"/>
    </source>
</evidence>
<protein>
    <recommendedName>
        <fullName evidence="3">asparagine synthase (glutamine-hydrolyzing)</fullName>
        <ecNumber evidence="3">6.3.5.4</ecNumber>
    </recommendedName>
</protein>
<dbReference type="Pfam" id="PF00733">
    <property type="entry name" value="Asn_synthase"/>
    <property type="match status" value="1"/>
</dbReference>
<dbReference type="GO" id="GO:0005524">
    <property type="term" value="F:ATP binding"/>
    <property type="evidence" value="ECO:0007669"/>
    <property type="project" value="UniProtKB-KW"/>
</dbReference>
<dbReference type="InterPro" id="IPR001962">
    <property type="entry name" value="Asn_synthase"/>
</dbReference>
<dbReference type="Gene3D" id="3.60.20.10">
    <property type="entry name" value="Glutamine Phosphoribosylpyrophosphate, subunit 1, domain 1"/>
    <property type="match status" value="1"/>
</dbReference>
<feature type="binding site" evidence="9">
    <location>
        <position position="110"/>
    </location>
    <ligand>
        <name>L-glutamine</name>
        <dbReference type="ChEBI" id="CHEBI:58359"/>
    </ligand>
</feature>
<evidence type="ECO:0000256" key="2">
    <source>
        <dbReference type="ARBA" id="ARBA00005752"/>
    </source>
</evidence>
<evidence type="ECO:0000256" key="10">
    <source>
        <dbReference type="PIRSR" id="PIRSR001589-3"/>
    </source>
</evidence>
<dbReference type="InterPro" id="IPR033738">
    <property type="entry name" value="AsnB_N"/>
</dbReference>
<dbReference type="InterPro" id="IPR029055">
    <property type="entry name" value="Ntn_hydrolases_N"/>
</dbReference>
<evidence type="ECO:0000256" key="4">
    <source>
        <dbReference type="ARBA" id="ARBA00022741"/>
    </source>
</evidence>
<keyword evidence="6 8" id="KW-0315">Glutamine amidotransferase</keyword>
<comment type="similarity">
    <text evidence="2">Belongs to the asparagine synthetase family.</text>
</comment>
<dbReference type="Gene3D" id="3.40.50.620">
    <property type="entry name" value="HUPs"/>
    <property type="match status" value="1"/>
</dbReference>
<comment type="pathway">
    <text evidence="1">Amino-acid biosynthesis; L-asparagine biosynthesis; L-asparagine from L-aspartate (L-Gln route): step 1/1.</text>
</comment>